<dbReference type="Proteomes" id="UP001219518">
    <property type="component" value="Unassembled WGS sequence"/>
</dbReference>
<gene>
    <name evidence="1" type="ORF">KUF71_000084</name>
</gene>
<name>A0AAE1GPM7_9NEOP</name>
<keyword evidence="1" id="KW-0240">DNA-directed RNA polymerase</keyword>
<keyword evidence="2" id="KW-1185">Reference proteome</keyword>
<protein>
    <submittedName>
        <fullName evidence="1">DNA-directed RNA polymerase subunit beta</fullName>
    </submittedName>
</protein>
<evidence type="ECO:0000313" key="2">
    <source>
        <dbReference type="Proteomes" id="UP001219518"/>
    </source>
</evidence>
<proteinExistence type="predicted"/>
<keyword evidence="1" id="KW-0804">Transcription</keyword>
<sequence length="141" mass="15347">MCPLLLRGPAIILSNYSKLHLIKGIACAAIERRDFYLLLDEADMRALVLLRCKAFPVSRRHLIASTPLKAAATAAAAFTVETAENGPFLAQLLQSLPRLEGRFGARNDVRCVVQTLVFLRGRVEEDDTGRSALLSEAVVGA</sequence>
<accession>A0AAE1GPM7</accession>
<organism evidence="1 2">
    <name type="scientific">Frankliniella fusca</name>
    <dbReference type="NCBI Taxonomy" id="407009"/>
    <lineage>
        <taxon>Eukaryota</taxon>
        <taxon>Metazoa</taxon>
        <taxon>Ecdysozoa</taxon>
        <taxon>Arthropoda</taxon>
        <taxon>Hexapoda</taxon>
        <taxon>Insecta</taxon>
        <taxon>Pterygota</taxon>
        <taxon>Neoptera</taxon>
        <taxon>Paraneoptera</taxon>
        <taxon>Thysanoptera</taxon>
        <taxon>Terebrantia</taxon>
        <taxon>Thripoidea</taxon>
        <taxon>Thripidae</taxon>
        <taxon>Frankliniella</taxon>
    </lineage>
</organism>
<reference evidence="1" key="2">
    <citation type="journal article" date="2023" name="BMC Genomics">
        <title>Pest status, molecular evolution, and epigenetic factors derived from the genome assembly of Frankliniella fusca, a thysanopteran phytovirus vector.</title>
        <authorList>
            <person name="Catto M.A."/>
            <person name="Labadie P.E."/>
            <person name="Jacobson A.L."/>
            <person name="Kennedy G.G."/>
            <person name="Srinivasan R."/>
            <person name="Hunt B.G."/>
        </authorList>
    </citation>
    <scope>NUCLEOTIDE SEQUENCE</scope>
    <source>
        <strain evidence="1">PL_HMW_Pooled</strain>
    </source>
</reference>
<dbReference type="GO" id="GO:0000428">
    <property type="term" value="C:DNA-directed RNA polymerase complex"/>
    <property type="evidence" value="ECO:0007669"/>
    <property type="project" value="UniProtKB-KW"/>
</dbReference>
<dbReference type="AlphaFoldDB" id="A0AAE1GPM7"/>
<comment type="caution">
    <text evidence="1">The sequence shown here is derived from an EMBL/GenBank/DDBJ whole genome shotgun (WGS) entry which is preliminary data.</text>
</comment>
<dbReference type="EMBL" id="JAHWGI010000001">
    <property type="protein sequence ID" value="KAK3907164.1"/>
    <property type="molecule type" value="Genomic_DNA"/>
</dbReference>
<evidence type="ECO:0000313" key="1">
    <source>
        <dbReference type="EMBL" id="KAK3907164.1"/>
    </source>
</evidence>
<reference evidence="1" key="1">
    <citation type="submission" date="2021-07" db="EMBL/GenBank/DDBJ databases">
        <authorList>
            <person name="Catto M.A."/>
            <person name="Jacobson A."/>
            <person name="Kennedy G."/>
            <person name="Labadie P."/>
            <person name="Hunt B.G."/>
            <person name="Srinivasan R."/>
        </authorList>
    </citation>
    <scope>NUCLEOTIDE SEQUENCE</scope>
    <source>
        <strain evidence="1">PL_HMW_Pooled</strain>
        <tissue evidence="1">Head</tissue>
    </source>
</reference>